<proteinExistence type="predicted"/>
<accession>A0A2P4Y6Q2</accession>
<dbReference type="Proteomes" id="UP000237271">
    <property type="component" value="Unassembled WGS sequence"/>
</dbReference>
<protein>
    <submittedName>
        <fullName evidence="1">Crinkler (CRN) family protein</fullName>
    </submittedName>
</protein>
<evidence type="ECO:0000313" key="1">
    <source>
        <dbReference type="EMBL" id="POM73490.1"/>
    </source>
</evidence>
<dbReference type="EMBL" id="NCKW01005114">
    <property type="protein sequence ID" value="POM73490.1"/>
    <property type="molecule type" value="Genomic_DNA"/>
</dbReference>
<sequence>MEDYTAEAFDDDGASTVISFFPSKPSEKAVVFNHDSEVVAAANTSYLQPAVKNYELVDTIIEPDVLCQVTGAHKHPCKQKDLHDVLQLLENPAASRLYFVLPPNRFINFRYQRYLDSKRKRMMMPTYVNVRKIQQFAMEVKFGSSEAGSKTMPYLFALHRKAVADICCEPSNFVT</sequence>
<evidence type="ECO:0000313" key="2">
    <source>
        <dbReference type="Proteomes" id="UP000237271"/>
    </source>
</evidence>
<dbReference type="OrthoDB" id="94331at2759"/>
<name>A0A2P4Y6Q2_9STRA</name>
<reference evidence="1 2" key="1">
    <citation type="journal article" date="2017" name="Genome Biol. Evol.">
        <title>Phytophthora megakarya and P. palmivora, closely related causal agents of cacao black pod rot, underwent increases in genome sizes and gene numbers by different mechanisms.</title>
        <authorList>
            <person name="Ali S.S."/>
            <person name="Shao J."/>
            <person name="Lary D.J."/>
            <person name="Kronmiller B."/>
            <person name="Shen D."/>
            <person name="Strem M.D."/>
            <person name="Amoako-Attah I."/>
            <person name="Akrofi A.Y."/>
            <person name="Begoude B.A."/>
            <person name="Ten Hoopen G.M."/>
            <person name="Coulibaly K."/>
            <person name="Kebe B.I."/>
            <person name="Melnick R.L."/>
            <person name="Guiltinan M.J."/>
            <person name="Tyler B.M."/>
            <person name="Meinhardt L.W."/>
            <person name="Bailey B.A."/>
        </authorList>
    </citation>
    <scope>NUCLEOTIDE SEQUENCE [LARGE SCALE GENOMIC DNA]</scope>
    <source>
        <strain evidence="2">sbr112.9</strain>
    </source>
</reference>
<gene>
    <name evidence="1" type="ORF">PHPALM_9662</name>
</gene>
<keyword evidence="2" id="KW-1185">Reference proteome</keyword>
<comment type="caution">
    <text evidence="1">The sequence shown here is derived from an EMBL/GenBank/DDBJ whole genome shotgun (WGS) entry which is preliminary data.</text>
</comment>
<organism evidence="1 2">
    <name type="scientific">Phytophthora palmivora</name>
    <dbReference type="NCBI Taxonomy" id="4796"/>
    <lineage>
        <taxon>Eukaryota</taxon>
        <taxon>Sar</taxon>
        <taxon>Stramenopiles</taxon>
        <taxon>Oomycota</taxon>
        <taxon>Peronosporomycetes</taxon>
        <taxon>Peronosporales</taxon>
        <taxon>Peronosporaceae</taxon>
        <taxon>Phytophthora</taxon>
    </lineage>
</organism>
<dbReference type="AlphaFoldDB" id="A0A2P4Y6Q2"/>